<comment type="caution">
    <text evidence="2">The sequence shown here is derived from an EMBL/GenBank/DDBJ whole genome shotgun (WGS) entry which is preliminary data.</text>
</comment>
<organism evidence="2 3">
    <name type="scientific">Allacma fusca</name>
    <dbReference type="NCBI Taxonomy" id="39272"/>
    <lineage>
        <taxon>Eukaryota</taxon>
        <taxon>Metazoa</taxon>
        <taxon>Ecdysozoa</taxon>
        <taxon>Arthropoda</taxon>
        <taxon>Hexapoda</taxon>
        <taxon>Collembola</taxon>
        <taxon>Symphypleona</taxon>
        <taxon>Sminthuridae</taxon>
        <taxon>Allacma</taxon>
    </lineage>
</organism>
<protein>
    <recommendedName>
        <fullName evidence="1">CRAL-TRIO domain-containing protein</fullName>
    </recommendedName>
</protein>
<dbReference type="AlphaFoldDB" id="A0A8J2JBL2"/>
<dbReference type="EMBL" id="CAJVCH010027076">
    <property type="protein sequence ID" value="CAG7701563.1"/>
    <property type="molecule type" value="Genomic_DNA"/>
</dbReference>
<evidence type="ECO:0000259" key="1">
    <source>
        <dbReference type="Pfam" id="PF00650"/>
    </source>
</evidence>
<dbReference type="Pfam" id="PF00650">
    <property type="entry name" value="CRAL_TRIO"/>
    <property type="match status" value="1"/>
</dbReference>
<sequence length="42" mass="4786">IYPGIVKAAYAINVPKFFPLLYAMIRTVLSNRTLERVQIFGT</sequence>
<dbReference type="InterPro" id="IPR001251">
    <property type="entry name" value="CRAL-TRIO_dom"/>
</dbReference>
<gene>
    <name evidence="2" type="ORF">AFUS01_LOCUS4345</name>
</gene>
<accession>A0A8J2JBL2</accession>
<feature type="non-terminal residue" evidence="2">
    <location>
        <position position="1"/>
    </location>
</feature>
<reference evidence="2" key="1">
    <citation type="submission" date="2021-06" db="EMBL/GenBank/DDBJ databases">
        <authorList>
            <person name="Hodson N. C."/>
            <person name="Mongue J. A."/>
            <person name="Jaron S. K."/>
        </authorList>
    </citation>
    <scope>NUCLEOTIDE SEQUENCE</scope>
</reference>
<proteinExistence type="predicted"/>
<dbReference type="Proteomes" id="UP000708208">
    <property type="component" value="Unassembled WGS sequence"/>
</dbReference>
<name>A0A8J2JBL2_9HEXA</name>
<evidence type="ECO:0000313" key="2">
    <source>
        <dbReference type="EMBL" id="CAG7701563.1"/>
    </source>
</evidence>
<evidence type="ECO:0000313" key="3">
    <source>
        <dbReference type="Proteomes" id="UP000708208"/>
    </source>
</evidence>
<dbReference type="OrthoDB" id="1434354at2759"/>
<feature type="domain" description="CRAL-TRIO" evidence="1">
    <location>
        <begin position="2"/>
        <end position="40"/>
    </location>
</feature>
<feature type="non-terminal residue" evidence="2">
    <location>
        <position position="42"/>
    </location>
</feature>
<keyword evidence="3" id="KW-1185">Reference proteome</keyword>